<reference evidence="2 3" key="1">
    <citation type="submission" date="2019-03" db="EMBL/GenBank/DDBJ databases">
        <title>First draft genome of Liparis tanakae, snailfish: a comprehensive survey of snailfish specific genes.</title>
        <authorList>
            <person name="Kim W."/>
            <person name="Song I."/>
            <person name="Jeong J.-H."/>
            <person name="Kim D."/>
            <person name="Kim S."/>
            <person name="Ryu S."/>
            <person name="Song J.Y."/>
            <person name="Lee S.K."/>
        </authorList>
    </citation>
    <scope>NUCLEOTIDE SEQUENCE [LARGE SCALE GENOMIC DNA]</scope>
    <source>
        <tissue evidence="2">Muscle</tissue>
    </source>
</reference>
<feature type="region of interest" description="Disordered" evidence="1">
    <location>
        <begin position="1"/>
        <end position="40"/>
    </location>
</feature>
<sequence>MKDNRMSRGCYRQRPEEREERRGKKEKERGESKARERGGKTRARMLRCCGTPSYECNCRDLLGMATVHLFTLLGRQSSRRQALPSSRLSDSEHEAVVDSQAAETLQSRHHTHFLEQGSKPTNSSELPIYVNRTPLPPLHRTELAGGAGALGSVAPHTLSSISPRSPARVAKHRRGEILNNVRVELTAGGGGKWRHGGVEAEAAEGTPLTPRQSGSQR</sequence>
<evidence type="ECO:0000313" key="2">
    <source>
        <dbReference type="EMBL" id="TNN50211.1"/>
    </source>
</evidence>
<name>A0A4Z2GAG6_9TELE</name>
<organism evidence="2 3">
    <name type="scientific">Liparis tanakae</name>
    <name type="common">Tanaka's snailfish</name>
    <dbReference type="NCBI Taxonomy" id="230148"/>
    <lineage>
        <taxon>Eukaryota</taxon>
        <taxon>Metazoa</taxon>
        <taxon>Chordata</taxon>
        <taxon>Craniata</taxon>
        <taxon>Vertebrata</taxon>
        <taxon>Euteleostomi</taxon>
        <taxon>Actinopterygii</taxon>
        <taxon>Neopterygii</taxon>
        <taxon>Teleostei</taxon>
        <taxon>Neoteleostei</taxon>
        <taxon>Acanthomorphata</taxon>
        <taxon>Eupercaria</taxon>
        <taxon>Perciformes</taxon>
        <taxon>Cottioidei</taxon>
        <taxon>Cottales</taxon>
        <taxon>Liparidae</taxon>
        <taxon>Liparis</taxon>
    </lineage>
</organism>
<dbReference type="EMBL" id="SRLO01000627">
    <property type="protein sequence ID" value="TNN50211.1"/>
    <property type="molecule type" value="Genomic_DNA"/>
</dbReference>
<proteinExistence type="predicted"/>
<evidence type="ECO:0000256" key="1">
    <source>
        <dbReference type="SAM" id="MobiDB-lite"/>
    </source>
</evidence>
<feature type="region of interest" description="Disordered" evidence="1">
    <location>
        <begin position="188"/>
        <end position="217"/>
    </location>
</feature>
<accession>A0A4Z2GAG6</accession>
<evidence type="ECO:0000313" key="3">
    <source>
        <dbReference type="Proteomes" id="UP000314294"/>
    </source>
</evidence>
<dbReference type="Proteomes" id="UP000314294">
    <property type="component" value="Unassembled WGS sequence"/>
</dbReference>
<gene>
    <name evidence="2" type="ORF">EYF80_039583</name>
</gene>
<comment type="caution">
    <text evidence="2">The sequence shown here is derived from an EMBL/GenBank/DDBJ whole genome shotgun (WGS) entry which is preliminary data.</text>
</comment>
<protein>
    <submittedName>
        <fullName evidence="2">Uncharacterized protein</fullName>
    </submittedName>
</protein>
<dbReference type="AlphaFoldDB" id="A0A4Z2GAG6"/>
<feature type="compositionally biased region" description="Basic and acidic residues" evidence="1">
    <location>
        <begin position="13"/>
        <end position="39"/>
    </location>
</feature>
<keyword evidence="3" id="KW-1185">Reference proteome</keyword>